<dbReference type="SUPFAM" id="SSF49344">
    <property type="entry name" value="CBD9-like"/>
    <property type="match status" value="1"/>
</dbReference>
<dbReference type="GO" id="GO:0030246">
    <property type="term" value="F:carbohydrate binding"/>
    <property type="evidence" value="ECO:0007669"/>
    <property type="project" value="InterPro"/>
</dbReference>
<dbReference type="Gene3D" id="2.60.40.1190">
    <property type="match status" value="1"/>
</dbReference>
<sequence length="730" mass="82275">MHVFKKNIQSHHFLLVLLSFFVVTIVPSEIQAQVINTASNSFQIPHVEQAPEIDGILSPGEWSSAYELADLHESSPLEFSEPNERTIFWFMYTDDALYVSAYVYDDPEQLTATVMRNETSLRYEDRIGVILDPFNNKRSGYGFLTNPNGVRHESIYTSATDQSFDWATIWNADAQVVEDGWTAEMEIPFKSITFDPQNPTWGVNVFREKMATQTVDSWVSYNGQQNPSVAGEMTGFSNLNQGLGLDIIPTLSADYRTDHIAGSNDSDMKPSFDLTYKVTPALNLTLTWNTDFAATEVDDIQLDVGRFNTRFSEKRSFFLTDMDIFQFGTGGLSPLNTRTIGLDNTGVPVDITGGAKVSGRLGGYDIGTLIIRQEESGGVDATDIYVARVKHGLLAQSELGAFLTYGDPTSNDTSSTLGADFTYRNSRLPNNRNIRATFWALQTDNPGLDSNDGAWHVDVDFPSNDSWYSNAKIEEVQANFDPRLGFSNRSGVRQYNGEIGNNWIFRDRGRLQKISSSLEATQYNYLDNNDVQSRILDLSLFSLESIAGDQLSMTIKREKQVLRAAERAPLSRLGVIIPPGEYNYTRYEPSIEFSQSRPLSLEFSGGFGDYYTGTSWDVSSTVGWRPSKYLSFNLSYEYSQFDMFDMKADTRVIEFENVITYSPALSLVNLIQYENVSNTLGFNARLRWNLQSGQDIWFVLSHGMNDLDEDGHFSDVQTSATFKVRYTLRY</sequence>
<dbReference type="Pfam" id="PF19313">
    <property type="entry name" value="DUF5916"/>
    <property type="match status" value="1"/>
</dbReference>
<evidence type="ECO:0008006" key="5">
    <source>
        <dbReference type="Google" id="ProtNLM"/>
    </source>
</evidence>
<accession>A0A2A5C8J9</accession>
<proteinExistence type="predicted"/>
<name>A0A2A5C8J9_9GAMM</name>
<protein>
    <recommendedName>
        <fullName evidence="5">Hydrolase</fullName>
    </recommendedName>
</protein>
<dbReference type="EMBL" id="NVWI01000012">
    <property type="protein sequence ID" value="PCJ39790.1"/>
    <property type="molecule type" value="Genomic_DNA"/>
</dbReference>
<dbReference type="AlphaFoldDB" id="A0A2A5C8J9"/>
<feature type="domain" description="DUF5916" evidence="2">
    <location>
        <begin position="245"/>
        <end position="328"/>
    </location>
</feature>
<dbReference type="Proteomes" id="UP000228987">
    <property type="component" value="Unassembled WGS sequence"/>
</dbReference>
<evidence type="ECO:0000259" key="1">
    <source>
        <dbReference type="Pfam" id="PF06452"/>
    </source>
</evidence>
<dbReference type="Pfam" id="PF06452">
    <property type="entry name" value="CBM9_1"/>
    <property type="match status" value="1"/>
</dbReference>
<organism evidence="3 4">
    <name type="scientific">SAR86 cluster bacterium</name>
    <dbReference type="NCBI Taxonomy" id="2030880"/>
    <lineage>
        <taxon>Bacteria</taxon>
        <taxon>Pseudomonadati</taxon>
        <taxon>Pseudomonadota</taxon>
        <taxon>Gammaproteobacteria</taxon>
        <taxon>SAR86 cluster</taxon>
    </lineage>
</organism>
<evidence type="ECO:0000259" key="2">
    <source>
        <dbReference type="Pfam" id="PF19313"/>
    </source>
</evidence>
<dbReference type="InterPro" id="IPR045670">
    <property type="entry name" value="DUF5916"/>
</dbReference>
<dbReference type="GO" id="GO:0016052">
    <property type="term" value="P:carbohydrate catabolic process"/>
    <property type="evidence" value="ECO:0007669"/>
    <property type="project" value="InterPro"/>
</dbReference>
<evidence type="ECO:0000313" key="3">
    <source>
        <dbReference type="EMBL" id="PCJ39790.1"/>
    </source>
</evidence>
<comment type="caution">
    <text evidence="3">The sequence shown here is derived from an EMBL/GenBank/DDBJ whole genome shotgun (WGS) entry which is preliminary data.</text>
</comment>
<feature type="domain" description="Carbohydrate-binding" evidence="1">
    <location>
        <begin position="53"/>
        <end position="233"/>
    </location>
</feature>
<evidence type="ECO:0000313" key="4">
    <source>
        <dbReference type="Proteomes" id="UP000228987"/>
    </source>
</evidence>
<gene>
    <name evidence="3" type="ORF">COA71_12955</name>
</gene>
<dbReference type="GO" id="GO:0004553">
    <property type="term" value="F:hydrolase activity, hydrolyzing O-glycosyl compounds"/>
    <property type="evidence" value="ECO:0007669"/>
    <property type="project" value="InterPro"/>
</dbReference>
<reference evidence="4" key="1">
    <citation type="submission" date="2017-08" db="EMBL/GenBank/DDBJ databases">
        <title>A dynamic microbial community with high functional redundancy inhabits the cold, oxic subseafloor aquifer.</title>
        <authorList>
            <person name="Tully B.J."/>
            <person name="Wheat C.G."/>
            <person name="Glazer B.T."/>
            <person name="Huber J.A."/>
        </authorList>
    </citation>
    <scope>NUCLEOTIDE SEQUENCE [LARGE SCALE GENOMIC DNA]</scope>
</reference>
<dbReference type="InterPro" id="IPR010502">
    <property type="entry name" value="Carb-bd_dom_fam9"/>
</dbReference>
<dbReference type="CDD" id="cd09618">
    <property type="entry name" value="CBM9_like_2"/>
    <property type="match status" value="1"/>
</dbReference>